<dbReference type="Gene3D" id="3.30.200.20">
    <property type="entry name" value="Phosphorylase Kinase, domain 1"/>
    <property type="match status" value="1"/>
</dbReference>
<keyword evidence="3" id="KW-1185">Reference proteome</keyword>
<evidence type="ECO:0000313" key="3">
    <source>
        <dbReference type="Proteomes" id="UP000198802"/>
    </source>
</evidence>
<dbReference type="EMBL" id="FAOZ01000014">
    <property type="protein sequence ID" value="CUU57670.1"/>
    <property type="molecule type" value="Genomic_DNA"/>
</dbReference>
<dbReference type="PANTHER" id="PTHR47829">
    <property type="entry name" value="HYDROLASE, PUTATIVE (AFU_ORTHOLOGUE AFUA_1G12880)-RELATED"/>
    <property type="match status" value="1"/>
</dbReference>
<dbReference type="Pfam" id="PF01636">
    <property type="entry name" value="APH"/>
    <property type="match status" value="1"/>
</dbReference>
<keyword evidence="2" id="KW-0418">Kinase</keyword>
<dbReference type="Gene3D" id="3.90.1200.10">
    <property type="match status" value="1"/>
</dbReference>
<organism evidence="2 3">
    <name type="scientific">Parafrankia irregularis</name>
    <dbReference type="NCBI Taxonomy" id="795642"/>
    <lineage>
        <taxon>Bacteria</taxon>
        <taxon>Bacillati</taxon>
        <taxon>Actinomycetota</taxon>
        <taxon>Actinomycetes</taxon>
        <taxon>Frankiales</taxon>
        <taxon>Frankiaceae</taxon>
        <taxon>Parafrankia</taxon>
    </lineage>
</organism>
<dbReference type="InterPro" id="IPR002575">
    <property type="entry name" value="Aminoglycoside_PTrfase"/>
</dbReference>
<dbReference type="SUPFAM" id="SSF56112">
    <property type="entry name" value="Protein kinase-like (PK-like)"/>
    <property type="match status" value="1"/>
</dbReference>
<dbReference type="Proteomes" id="UP000198802">
    <property type="component" value="Unassembled WGS sequence"/>
</dbReference>
<accession>A0A0S4QTB6</accession>
<dbReference type="RefSeq" id="WP_226931168.1">
    <property type="nucleotide sequence ID" value="NZ_FAOZ01000014.1"/>
</dbReference>
<reference evidence="3" key="1">
    <citation type="submission" date="2015-11" db="EMBL/GenBank/DDBJ databases">
        <authorList>
            <person name="Varghese N."/>
        </authorList>
    </citation>
    <scope>NUCLEOTIDE SEQUENCE [LARGE SCALE GENOMIC DNA]</scope>
    <source>
        <strain evidence="3">DSM 45899</strain>
    </source>
</reference>
<feature type="domain" description="Aminoglycoside phosphotransferase" evidence="1">
    <location>
        <begin position="74"/>
        <end position="322"/>
    </location>
</feature>
<name>A0A0S4QTB6_9ACTN</name>
<proteinExistence type="predicted"/>
<gene>
    <name evidence="2" type="ORF">Ga0074812_11416</name>
</gene>
<dbReference type="InterPro" id="IPR041726">
    <property type="entry name" value="ACAD10_11_N"/>
</dbReference>
<dbReference type="InterPro" id="IPR011009">
    <property type="entry name" value="Kinase-like_dom_sf"/>
</dbReference>
<dbReference type="CDD" id="cd05154">
    <property type="entry name" value="ACAD10_11_N-like"/>
    <property type="match status" value="1"/>
</dbReference>
<dbReference type="PANTHER" id="PTHR47829:SF1">
    <property type="entry name" value="HAD FAMILY PHOSPHATASE"/>
    <property type="match status" value="1"/>
</dbReference>
<evidence type="ECO:0000259" key="1">
    <source>
        <dbReference type="Pfam" id="PF01636"/>
    </source>
</evidence>
<dbReference type="GO" id="GO:0016301">
    <property type="term" value="F:kinase activity"/>
    <property type="evidence" value="ECO:0007669"/>
    <property type="project" value="UniProtKB-KW"/>
</dbReference>
<evidence type="ECO:0000313" key="2">
    <source>
        <dbReference type="EMBL" id="CUU57670.1"/>
    </source>
</evidence>
<keyword evidence="2" id="KW-0808">Transferase</keyword>
<sequence>MAVDDLAGSRPVRDEDALDIPAVDDWLRQYLRKQTDPVTSGAATPAVVAEGLGTRAGDAVASEVQTVPPAGRPEVRQFSGGASNLTYLLRYQDRDLVLRRPPQGRKATGAHDMAREFRVQTRLRPAFRYVPRMVAFCDDPTVIGSDFYVMEKVPGVIPRSEFPRSLTLDPVRTRRLAFKVVDLLVELHDIDPAAHGLSDLGRGVGYVDRQIRGWTRRYRDARTPNVPSYEAIMSWLAEYAPEDVASCLIHNDFRLDNVVFDVSHPTADGLPRISGVLDWEMATIGDPLMDLGGALAYWVQADDDEIYRLTRRQPSHSPGMPTRAEIVEYYGARRGVDIGRWPFYQVFGLFRLAVIAQQIYFRYHHGQTTNPAFRDYWKMVCHLETRCLQVMAAAGL</sequence>
<protein>
    <submittedName>
        <fullName evidence="2">Predicted kinase, aminoglycoside phosphotransferase (APT) family</fullName>
    </submittedName>
</protein>
<dbReference type="AlphaFoldDB" id="A0A0S4QTB6"/>
<dbReference type="InterPro" id="IPR052898">
    <property type="entry name" value="ACAD10-like"/>
</dbReference>